<evidence type="ECO:0000313" key="9">
    <source>
        <dbReference type="EMBL" id="OFJ54535.1"/>
    </source>
</evidence>
<evidence type="ECO:0000256" key="3">
    <source>
        <dbReference type="ARBA" id="ARBA00022475"/>
    </source>
</evidence>
<keyword evidence="10" id="KW-1185">Reference proteome</keyword>
<evidence type="ECO:0000256" key="7">
    <source>
        <dbReference type="RuleBase" id="RU363032"/>
    </source>
</evidence>
<dbReference type="Gene3D" id="1.10.3720.10">
    <property type="entry name" value="MetI-like"/>
    <property type="match status" value="1"/>
</dbReference>
<reference evidence="9 10" key="1">
    <citation type="submission" date="2016-09" db="EMBL/GenBank/DDBJ databases">
        <title>genome sequence of Mycobacterium sp. 739 SCH.</title>
        <authorList>
            <person name="Greninger A.L."/>
            <person name="Qin X."/>
            <person name="Jerome K."/>
            <person name="Vora S."/>
            <person name="Quinn K."/>
        </authorList>
    </citation>
    <scope>NUCLEOTIDE SEQUENCE [LARGE SCALE GENOMIC DNA]</scope>
    <source>
        <strain evidence="9 10">SCH</strain>
    </source>
</reference>
<keyword evidence="2 7" id="KW-0813">Transport</keyword>
<feature type="transmembrane region" description="Helical" evidence="7">
    <location>
        <begin position="209"/>
        <end position="227"/>
    </location>
</feature>
<dbReference type="GO" id="GO:0005886">
    <property type="term" value="C:plasma membrane"/>
    <property type="evidence" value="ECO:0007669"/>
    <property type="project" value="UniProtKB-SubCell"/>
</dbReference>
<keyword evidence="6 7" id="KW-0472">Membrane</keyword>
<evidence type="ECO:0000256" key="5">
    <source>
        <dbReference type="ARBA" id="ARBA00022989"/>
    </source>
</evidence>
<evidence type="ECO:0000256" key="1">
    <source>
        <dbReference type="ARBA" id="ARBA00004651"/>
    </source>
</evidence>
<dbReference type="PROSITE" id="PS50928">
    <property type="entry name" value="ABC_TM1"/>
    <property type="match status" value="1"/>
</dbReference>
<evidence type="ECO:0000256" key="2">
    <source>
        <dbReference type="ARBA" id="ARBA00022448"/>
    </source>
</evidence>
<keyword evidence="4 7" id="KW-0812">Transmembrane</keyword>
<dbReference type="PANTHER" id="PTHR30151:SF20">
    <property type="entry name" value="ABC TRANSPORTER PERMEASE PROTEIN HI_0355-RELATED"/>
    <property type="match status" value="1"/>
</dbReference>
<proteinExistence type="inferred from homology"/>
<keyword evidence="5 7" id="KW-1133">Transmembrane helix</keyword>
<dbReference type="Proteomes" id="UP000178953">
    <property type="component" value="Unassembled WGS sequence"/>
</dbReference>
<evidence type="ECO:0000256" key="6">
    <source>
        <dbReference type="ARBA" id="ARBA00023136"/>
    </source>
</evidence>
<evidence type="ECO:0000256" key="4">
    <source>
        <dbReference type="ARBA" id="ARBA00022692"/>
    </source>
</evidence>
<accession>A0A1E8Q7U2</accession>
<dbReference type="InterPro" id="IPR035906">
    <property type="entry name" value="MetI-like_sf"/>
</dbReference>
<organism evidence="9 10">
    <name type="scientific">Mycolicibacterium grossiae</name>
    <dbReference type="NCBI Taxonomy" id="1552759"/>
    <lineage>
        <taxon>Bacteria</taxon>
        <taxon>Bacillati</taxon>
        <taxon>Actinomycetota</taxon>
        <taxon>Actinomycetes</taxon>
        <taxon>Mycobacteriales</taxon>
        <taxon>Mycobacteriaceae</taxon>
        <taxon>Mycolicibacterium</taxon>
    </lineage>
</organism>
<feature type="transmembrane region" description="Helical" evidence="7">
    <location>
        <begin position="55"/>
        <end position="83"/>
    </location>
</feature>
<comment type="caution">
    <text evidence="9">The sequence shown here is derived from an EMBL/GenBank/DDBJ whole genome shotgun (WGS) entry which is preliminary data.</text>
</comment>
<keyword evidence="3" id="KW-1003">Cell membrane</keyword>
<dbReference type="SUPFAM" id="SSF161098">
    <property type="entry name" value="MetI-like"/>
    <property type="match status" value="1"/>
</dbReference>
<dbReference type="EMBL" id="MCHX01000012">
    <property type="protein sequence ID" value="OFJ54535.1"/>
    <property type="molecule type" value="Genomic_DNA"/>
</dbReference>
<dbReference type="CDD" id="cd06261">
    <property type="entry name" value="TM_PBP2"/>
    <property type="match status" value="1"/>
</dbReference>
<comment type="subcellular location">
    <subcellularLocation>
        <location evidence="1 7">Cell membrane</location>
        <topology evidence="1 7">Multi-pass membrane protein</topology>
    </subcellularLocation>
</comment>
<dbReference type="GO" id="GO:0055085">
    <property type="term" value="P:transmembrane transport"/>
    <property type="evidence" value="ECO:0007669"/>
    <property type="project" value="InterPro"/>
</dbReference>
<comment type="similarity">
    <text evidence="7">Belongs to the binding-protein-dependent transport system permease family.</text>
</comment>
<name>A0A1E8Q7U2_9MYCO</name>
<protein>
    <submittedName>
        <fullName evidence="9">ABC transporter permease</fullName>
    </submittedName>
</protein>
<dbReference type="InterPro" id="IPR000515">
    <property type="entry name" value="MetI-like"/>
</dbReference>
<dbReference type="PANTHER" id="PTHR30151">
    <property type="entry name" value="ALKANE SULFONATE ABC TRANSPORTER-RELATED, MEMBRANE SUBUNIT"/>
    <property type="match status" value="1"/>
</dbReference>
<gene>
    <name evidence="9" type="ORF">BEL07_06840</name>
</gene>
<sequence length="237" mass="25827">MLIAVVIVGTWQLSSDRIFPSFYVSSPSAIAERLVDLVHSGELWPHLTQTLVEVALGMSIGVPLGAVLGIALGSSFLIGGWLLPYMMALYSLPRVVLAPLFIIWFGVGLLSKVVMVVTMVLFVVFYNVHQGVQQIDRDLVDVTRSMRATRWQTLRWVVVPSLVPWLVTGVRLSIGIALIGAVIAELIAASEGLGYYIKYSSNLLDVTGVFAGLAVITTVAIALDQLLKILERRIAPR</sequence>
<evidence type="ECO:0000313" key="10">
    <source>
        <dbReference type="Proteomes" id="UP000178953"/>
    </source>
</evidence>
<dbReference type="Pfam" id="PF00528">
    <property type="entry name" value="BPD_transp_1"/>
    <property type="match status" value="1"/>
</dbReference>
<evidence type="ECO:0000259" key="8">
    <source>
        <dbReference type="PROSITE" id="PS50928"/>
    </source>
</evidence>
<feature type="transmembrane region" description="Helical" evidence="7">
    <location>
        <begin position="95"/>
        <end position="128"/>
    </location>
</feature>
<feature type="domain" description="ABC transmembrane type-1" evidence="8">
    <location>
        <begin position="47"/>
        <end position="228"/>
    </location>
</feature>
<dbReference type="AlphaFoldDB" id="A0A1E8Q7U2"/>